<name>A0A378WER0_MYCFO</name>
<sequence>MPDPVPIRYDQTGLKRRMAVLLTDLPTDDAGAPANLSPGTVHVVIVDDTPNPTLTLRVHPAARPQNVAFVDHTQLGLIEPEITYYARLAAGRTPEEPSGLVRRIHTSPNAVDEIFQRDMQWHPTEYLRRYSLGHNDTDHEEITAEQAQAVIDRWRTKWREEERRSTDKPAGGV</sequence>
<evidence type="ECO:0000313" key="2">
    <source>
        <dbReference type="Proteomes" id="UP000255389"/>
    </source>
</evidence>
<evidence type="ECO:0000313" key="1">
    <source>
        <dbReference type="EMBL" id="SUA31400.1"/>
    </source>
</evidence>
<protein>
    <submittedName>
        <fullName evidence="1">Uncharacterized protein</fullName>
    </submittedName>
</protein>
<proteinExistence type="predicted"/>
<dbReference type="Pfam" id="PF23720">
    <property type="entry name" value="DUF7161"/>
    <property type="match status" value="1"/>
</dbReference>
<accession>A0A378WER0</accession>
<dbReference type="AlphaFoldDB" id="A0A378WER0"/>
<dbReference type="InterPro" id="IPR055585">
    <property type="entry name" value="DUF7161"/>
</dbReference>
<reference evidence="1 2" key="1">
    <citation type="submission" date="2018-06" db="EMBL/GenBank/DDBJ databases">
        <authorList>
            <consortium name="Pathogen Informatics"/>
            <person name="Doyle S."/>
        </authorList>
    </citation>
    <scope>NUCLEOTIDE SEQUENCE [LARGE SCALE GENOMIC DNA]</scope>
    <source>
        <strain evidence="1 2">NCTC1542</strain>
    </source>
</reference>
<dbReference type="EMBL" id="UGQY01000006">
    <property type="protein sequence ID" value="SUA31400.1"/>
    <property type="molecule type" value="Genomic_DNA"/>
</dbReference>
<dbReference type="Proteomes" id="UP000255389">
    <property type="component" value="Unassembled WGS sequence"/>
</dbReference>
<organism evidence="1 2">
    <name type="scientific">Mycolicibacterium fortuitum</name>
    <name type="common">Mycobacterium fortuitum</name>
    <dbReference type="NCBI Taxonomy" id="1766"/>
    <lineage>
        <taxon>Bacteria</taxon>
        <taxon>Bacillati</taxon>
        <taxon>Actinomycetota</taxon>
        <taxon>Actinomycetes</taxon>
        <taxon>Mycobacteriales</taxon>
        <taxon>Mycobacteriaceae</taxon>
        <taxon>Mycolicibacterium</taxon>
    </lineage>
</organism>
<gene>
    <name evidence="1" type="ORF">NCTC1542_06754</name>
</gene>